<dbReference type="InterPro" id="IPR009057">
    <property type="entry name" value="Homeodomain-like_sf"/>
</dbReference>
<dbReference type="Pfam" id="PF00440">
    <property type="entry name" value="TetR_N"/>
    <property type="match status" value="1"/>
</dbReference>
<dbReference type="HOGENOM" id="CLU_069356_39_2_11"/>
<accession>H5XP11</accession>
<sequence length="212" mass="22821">MKPERHTSVRTGAGAVVAERATGSRVPDDALLDAARTCVLAGGVRRTTLTDIARVAGVSRMTLYRRYPDVRSVLAALMTREFGALLHRVNAAIDASQPARARLTDLGVAAVRALGADPLLRTVLDRDAELLLPYVTERLGSTQRLAEQVVAGLVAEGHADGSVRRGEPGAQVRALLLTVQSFVLSWRPATHDVPDEALLSELRHLLDESLRP</sequence>
<dbReference type="OrthoDB" id="3267320at2"/>
<evidence type="ECO:0000313" key="4">
    <source>
        <dbReference type="EMBL" id="EHR63260.1"/>
    </source>
</evidence>
<keyword evidence="5" id="KW-1185">Reference proteome</keyword>
<dbReference type="Gene3D" id="1.10.10.60">
    <property type="entry name" value="Homeodomain-like"/>
    <property type="match status" value="1"/>
</dbReference>
<name>H5XP11_9PSEU</name>
<evidence type="ECO:0000256" key="2">
    <source>
        <dbReference type="PROSITE-ProRule" id="PRU00335"/>
    </source>
</evidence>
<dbReference type="InterPro" id="IPR050109">
    <property type="entry name" value="HTH-type_TetR-like_transc_reg"/>
</dbReference>
<dbReference type="eggNOG" id="COG1309">
    <property type="taxonomic scope" value="Bacteria"/>
</dbReference>
<proteinExistence type="predicted"/>
<evidence type="ECO:0000259" key="3">
    <source>
        <dbReference type="PROSITE" id="PS50977"/>
    </source>
</evidence>
<dbReference type="PROSITE" id="PS50977">
    <property type="entry name" value="HTH_TETR_2"/>
    <property type="match status" value="1"/>
</dbReference>
<organism evidence="4 5">
    <name type="scientific">Saccharomonospora cyanea NA-134</name>
    <dbReference type="NCBI Taxonomy" id="882082"/>
    <lineage>
        <taxon>Bacteria</taxon>
        <taxon>Bacillati</taxon>
        <taxon>Actinomycetota</taxon>
        <taxon>Actinomycetes</taxon>
        <taxon>Pseudonocardiales</taxon>
        <taxon>Pseudonocardiaceae</taxon>
        <taxon>Saccharomonospora</taxon>
    </lineage>
</organism>
<dbReference type="InterPro" id="IPR036271">
    <property type="entry name" value="Tet_transcr_reg_TetR-rel_C_sf"/>
</dbReference>
<dbReference type="Gene3D" id="1.10.357.10">
    <property type="entry name" value="Tetracycline Repressor, domain 2"/>
    <property type="match status" value="1"/>
</dbReference>
<feature type="domain" description="HTH tetR-type" evidence="3">
    <location>
        <begin position="25"/>
        <end position="85"/>
    </location>
</feature>
<gene>
    <name evidence="4" type="ORF">SaccyDRAFT_4450</name>
</gene>
<feature type="DNA-binding region" description="H-T-H motif" evidence="2">
    <location>
        <begin position="48"/>
        <end position="67"/>
    </location>
</feature>
<dbReference type="AlphaFoldDB" id="H5XP11"/>
<keyword evidence="1 2" id="KW-0238">DNA-binding</keyword>
<dbReference type="PANTHER" id="PTHR30055:SF153">
    <property type="entry name" value="HTH-TYPE TRANSCRIPTIONAL REPRESSOR RV3405C"/>
    <property type="match status" value="1"/>
</dbReference>
<dbReference type="InterPro" id="IPR001647">
    <property type="entry name" value="HTH_TetR"/>
</dbReference>
<dbReference type="Proteomes" id="UP000002791">
    <property type="component" value="Chromosome"/>
</dbReference>
<dbReference type="STRING" id="882082.SaccyDRAFT_4450"/>
<protein>
    <submittedName>
        <fullName evidence="4">Transcriptional regulator</fullName>
    </submittedName>
</protein>
<evidence type="ECO:0000256" key="1">
    <source>
        <dbReference type="ARBA" id="ARBA00023125"/>
    </source>
</evidence>
<dbReference type="EMBL" id="CM001440">
    <property type="protein sequence ID" value="EHR63260.1"/>
    <property type="molecule type" value="Genomic_DNA"/>
</dbReference>
<dbReference type="GO" id="GO:0000976">
    <property type="term" value="F:transcription cis-regulatory region binding"/>
    <property type="evidence" value="ECO:0007669"/>
    <property type="project" value="TreeGrafter"/>
</dbReference>
<evidence type="ECO:0000313" key="5">
    <source>
        <dbReference type="Proteomes" id="UP000002791"/>
    </source>
</evidence>
<dbReference type="SUPFAM" id="SSF48498">
    <property type="entry name" value="Tetracyclin repressor-like, C-terminal domain"/>
    <property type="match status" value="1"/>
</dbReference>
<dbReference type="PANTHER" id="PTHR30055">
    <property type="entry name" value="HTH-TYPE TRANSCRIPTIONAL REGULATOR RUTR"/>
    <property type="match status" value="1"/>
</dbReference>
<dbReference type="GO" id="GO:0003700">
    <property type="term" value="F:DNA-binding transcription factor activity"/>
    <property type="evidence" value="ECO:0007669"/>
    <property type="project" value="TreeGrafter"/>
</dbReference>
<dbReference type="SUPFAM" id="SSF46689">
    <property type="entry name" value="Homeodomain-like"/>
    <property type="match status" value="1"/>
</dbReference>
<dbReference type="RefSeq" id="WP_005459461.1">
    <property type="nucleotide sequence ID" value="NZ_CM001440.1"/>
</dbReference>
<reference evidence="4 5" key="1">
    <citation type="submission" date="2011-11" db="EMBL/GenBank/DDBJ databases">
        <title>The Noncontiguous Finished sequence of Saccharomonospora cyanea NA-134.</title>
        <authorList>
            <consortium name="US DOE Joint Genome Institute"/>
            <person name="Lucas S."/>
            <person name="Han J."/>
            <person name="Lapidus A."/>
            <person name="Cheng J.-F."/>
            <person name="Goodwin L."/>
            <person name="Pitluck S."/>
            <person name="Peters L."/>
            <person name="Ovchinnikova G."/>
            <person name="Lu M."/>
            <person name="Detter J.C."/>
            <person name="Han C."/>
            <person name="Tapia R."/>
            <person name="Land M."/>
            <person name="Hauser L."/>
            <person name="Kyrpides N."/>
            <person name="Ivanova N."/>
            <person name="Pagani I."/>
            <person name="Brambilla E.-M."/>
            <person name="Klenk H.-P."/>
            <person name="Woyke T."/>
        </authorList>
    </citation>
    <scope>NUCLEOTIDE SEQUENCE [LARGE SCALE GENOMIC DNA]</scope>
    <source>
        <strain evidence="4 5">NA-134</strain>
    </source>
</reference>